<dbReference type="Proteomes" id="UP000244336">
    <property type="component" value="Chromosome 6"/>
</dbReference>
<evidence type="ECO:0000313" key="4">
    <source>
        <dbReference type="EMBL" id="PUZ51031.1"/>
    </source>
</evidence>
<dbReference type="InterPro" id="IPR036875">
    <property type="entry name" value="Znf_CCHC_sf"/>
</dbReference>
<dbReference type="Gramene" id="PUZ51031">
    <property type="protein sequence ID" value="PUZ51031"/>
    <property type="gene ID" value="GQ55_6G131500"/>
</dbReference>
<dbReference type="SMART" id="SM00343">
    <property type="entry name" value="ZnF_C2HC"/>
    <property type="match status" value="3"/>
</dbReference>
<evidence type="ECO:0000256" key="1">
    <source>
        <dbReference type="PROSITE-ProRule" id="PRU00047"/>
    </source>
</evidence>
<dbReference type="Gene3D" id="4.10.60.10">
    <property type="entry name" value="Zinc finger, CCHC-type"/>
    <property type="match status" value="2"/>
</dbReference>
<gene>
    <name evidence="4" type="ORF">GQ55_6G131500</name>
</gene>
<protein>
    <recommendedName>
        <fullName evidence="3">CCHC-type domain-containing protein</fullName>
    </recommendedName>
</protein>
<feature type="domain" description="CCHC-type" evidence="3">
    <location>
        <begin position="329"/>
        <end position="343"/>
    </location>
</feature>
<evidence type="ECO:0000313" key="5">
    <source>
        <dbReference type="Proteomes" id="UP000244336"/>
    </source>
</evidence>
<dbReference type="InterPro" id="IPR001878">
    <property type="entry name" value="Znf_CCHC"/>
</dbReference>
<dbReference type="EMBL" id="CM009754">
    <property type="protein sequence ID" value="PUZ51031.1"/>
    <property type="molecule type" value="Genomic_DNA"/>
</dbReference>
<evidence type="ECO:0000256" key="2">
    <source>
        <dbReference type="SAM" id="Coils"/>
    </source>
</evidence>
<feature type="coiled-coil region" evidence="2">
    <location>
        <begin position="253"/>
        <end position="280"/>
    </location>
</feature>
<keyword evidence="1" id="KW-0863">Zinc-finger</keyword>
<keyword evidence="1" id="KW-0862">Zinc</keyword>
<dbReference type="OrthoDB" id="696537at2759"/>
<evidence type="ECO:0000259" key="3">
    <source>
        <dbReference type="PROSITE" id="PS50158"/>
    </source>
</evidence>
<dbReference type="GO" id="GO:0008270">
    <property type="term" value="F:zinc ion binding"/>
    <property type="evidence" value="ECO:0007669"/>
    <property type="project" value="UniProtKB-KW"/>
</dbReference>
<dbReference type="PROSITE" id="PS50158">
    <property type="entry name" value="ZF_CCHC"/>
    <property type="match status" value="1"/>
</dbReference>
<sequence length="519" mass="59217">MSMPNEVFIEPLVSTGSNYASWSSHVRNAFRTIGPNVERILVASTLLPTFDIDHINWENITQEELECMQLNAYITNFLPSVLCEDIQEAIFEMEEIHHDAHLIWAAFTSAQCFVAMSEDESDSDSDSDDDEEFMLELRKMSKKSRETIIEMMKKLLSDKDEEIKSLALIEKKDQALTAQVDELTIKHVDLQALHMELKGSNEKLLQSYAMLEVAHEVMISMMKSCQLTDDICSQNENKEKQSWFEKVTVEDCNDDLIQENEVLKQEVERLSKELTKMKGKSIVQPSQDNREIMLKKLEKGSTVQCPCNQVHKSNKSKPQAKKKNLDHIKCFKCSNMGHYASMCLLKLEGQQTLSKRQRSLDKRRCFGCCKKGYKMTTCPSKLNVLSGKIGSFGFAKPEVPDVAVQHHFKLHKGFKRAQAHYLERKDVRNKENKPASNLKHKVCYTYRGKGHLGKDCPNGNTSKSNLVNNLHVQFRRSHYGVCAGRMIKSSTIRPKAIWISKSLLTNICGPNATWVPKCA</sequence>
<dbReference type="Pfam" id="PF00098">
    <property type="entry name" value="zf-CCHC"/>
    <property type="match status" value="1"/>
</dbReference>
<organism evidence="4 5">
    <name type="scientific">Panicum hallii var. hallii</name>
    <dbReference type="NCBI Taxonomy" id="1504633"/>
    <lineage>
        <taxon>Eukaryota</taxon>
        <taxon>Viridiplantae</taxon>
        <taxon>Streptophyta</taxon>
        <taxon>Embryophyta</taxon>
        <taxon>Tracheophyta</taxon>
        <taxon>Spermatophyta</taxon>
        <taxon>Magnoliopsida</taxon>
        <taxon>Liliopsida</taxon>
        <taxon>Poales</taxon>
        <taxon>Poaceae</taxon>
        <taxon>PACMAD clade</taxon>
        <taxon>Panicoideae</taxon>
        <taxon>Panicodae</taxon>
        <taxon>Paniceae</taxon>
        <taxon>Panicinae</taxon>
        <taxon>Panicum</taxon>
        <taxon>Panicum sect. Panicum</taxon>
    </lineage>
</organism>
<dbReference type="GO" id="GO:0003676">
    <property type="term" value="F:nucleic acid binding"/>
    <property type="evidence" value="ECO:0007669"/>
    <property type="project" value="InterPro"/>
</dbReference>
<keyword evidence="5" id="KW-1185">Reference proteome</keyword>
<name>A0A2T7D624_9POAL</name>
<keyword evidence="2" id="KW-0175">Coiled coil</keyword>
<reference evidence="4 5" key="1">
    <citation type="submission" date="2018-04" db="EMBL/GenBank/DDBJ databases">
        <title>WGS assembly of Panicum hallii var. hallii HAL2.</title>
        <authorList>
            <person name="Lovell J."/>
            <person name="Jenkins J."/>
            <person name="Lowry D."/>
            <person name="Mamidi S."/>
            <person name="Sreedasyam A."/>
            <person name="Weng X."/>
            <person name="Barry K."/>
            <person name="Bonette J."/>
            <person name="Campitelli B."/>
            <person name="Daum C."/>
            <person name="Gordon S."/>
            <person name="Gould B."/>
            <person name="Lipzen A."/>
            <person name="MacQueen A."/>
            <person name="Palacio-Mejia J."/>
            <person name="Plott C."/>
            <person name="Shakirov E."/>
            <person name="Shu S."/>
            <person name="Yoshinaga Y."/>
            <person name="Zane M."/>
            <person name="Rokhsar D."/>
            <person name="Grimwood J."/>
            <person name="Schmutz J."/>
            <person name="Juenger T."/>
        </authorList>
    </citation>
    <scope>NUCLEOTIDE SEQUENCE [LARGE SCALE GENOMIC DNA]</scope>
    <source>
        <strain evidence="5">cv. HAL2</strain>
    </source>
</reference>
<dbReference type="AlphaFoldDB" id="A0A2T7D624"/>
<proteinExistence type="predicted"/>
<dbReference type="SUPFAM" id="SSF57756">
    <property type="entry name" value="Retrovirus zinc finger-like domains"/>
    <property type="match status" value="1"/>
</dbReference>
<accession>A0A2T7D624</accession>
<keyword evidence="1" id="KW-0479">Metal-binding</keyword>